<keyword evidence="2 5" id="KW-0863">Zinc-finger</keyword>
<feature type="compositionally biased region" description="Basic and acidic residues" evidence="6">
    <location>
        <begin position="232"/>
        <end position="242"/>
    </location>
</feature>
<dbReference type="InterPro" id="IPR052260">
    <property type="entry name" value="Autophagy_Rcpt_SigReg"/>
</dbReference>
<dbReference type="AlphaFoldDB" id="A0A8H3ENB3"/>
<evidence type="ECO:0008006" key="12">
    <source>
        <dbReference type="Google" id="ProtNLM"/>
    </source>
</evidence>
<dbReference type="GO" id="GO:0008270">
    <property type="term" value="F:zinc ion binding"/>
    <property type="evidence" value="ECO:0007669"/>
    <property type="project" value="UniProtKB-KW"/>
</dbReference>
<feature type="domain" description="EF-hand" evidence="9">
    <location>
        <begin position="468"/>
        <end position="503"/>
    </location>
</feature>
<evidence type="ECO:0000256" key="5">
    <source>
        <dbReference type="PROSITE-ProRule" id="PRU00228"/>
    </source>
</evidence>
<dbReference type="Gene3D" id="3.30.60.90">
    <property type="match status" value="1"/>
</dbReference>
<proteinExistence type="predicted"/>
<dbReference type="Gene3D" id="1.10.238.10">
    <property type="entry name" value="EF-hand"/>
    <property type="match status" value="1"/>
</dbReference>
<dbReference type="InterPro" id="IPR011992">
    <property type="entry name" value="EF-hand-dom_pair"/>
</dbReference>
<protein>
    <recommendedName>
        <fullName evidence="12">Calmodulin</fullName>
    </recommendedName>
</protein>
<feature type="region of interest" description="Disordered" evidence="6">
    <location>
        <begin position="779"/>
        <end position="888"/>
    </location>
</feature>
<comment type="caution">
    <text evidence="10">The sequence shown here is derived from an EMBL/GenBank/DDBJ whole genome shotgun (WGS) entry which is preliminary data.</text>
</comment>
<feature type="compositionally biased region" description="Low complexity" evidence="6">
    <location>
        <begin position="878"/>
        <end position="888"/>
    </location>
</feature>
<keyword evidence="11" id="KW-1185">Reference proteome</keyword>
<dbReference type="GO" id="GO:0005509">
    <property type="term" value="F:calcium ion binding"/>
    <property type="evidence" value="ECO:0007669"/>
    <property type="project" value="InterPro"/>
</dbReference>
<keyword evidence="3" id="KW-0862">Zinc</keyword>
<dbReference type="PROSITE" id="PS50135">
    <property type="entry name" value="ZF_ZZ_2"/>
    <property type="match status" value="1"/>
</dbReference>
<name>A0A8H3ENB3_9LECA</name>
<feature type="region of interest" description="Disordered" evidence="6">
    <location>
        <begin position="920"/>
        <end position="1003"/>
    </location>
</feature>
<keyword evidence="7" id="KW-0812">Transmembrane</keyword>
<dbReference type="PRINTS" id="PR00450">
    <property type="entry name" value="RECOVERIN"/>
</dbReference>
<dbReference type="CDD" id="cd00051">
    <property type="entry name" value="EFh"/>
    <property type="match status" value="1"/>
</dbReference>
<evidence type="ECO:0000259" key="9">
    <source>
        <dbReference type="PROSITE" id="PS50222"/>
    </source>
</evidence>
<evidence type="ECO:0000256" key="6">
    <source>
        <dbReference type="SAM" id="MobiDB-lite"/>
    </source>
</evidence>
<evidence type="ECO:0000256" key="2">
    <source>
        <dbReference type="ARBA" id="ARBA00022771"/>
    </source>
</evidence>
<dbReference type="CDD" id="cd02340">
    <property type="entry name" value="ZZ_NBR1_like"/>
    <property type="match status" value="1"/>
</dbReference>
<dbReference type="SUPFAM" id="SSF57850">
    <property type="entry name" value="RING/U-box"/>
    <property type="match status" value="1"/>
</dbReference>
<reference evidence="10" key="1">
    <citation type="submission" date="2021-03" db="EMBL/GenBank/DDBJ databases">
        <authorList>
            <person name="Tagirdzhanova G."/>
        </authorList>
    </citation>
    <scope>NUCLEOTIDE SEQUENCE</scope>
</reference>
<organism evidence="10 11">
    <name type="scientific">Heterodermia speciosa</name>
    <dbReference type="NCBI Taxonomy" id="116794"/>
    <lineage>
        <taxon>Eukaryota</taxon>
        <taxon>Fungi</taxon>
        <taxon>Dikarya</taxon>
        <taxon>Ascomycota</taxon>
        <taxon>Pezizomycotina</taxon>
        <taxon>Lecanoromycetes</taxon>
        <taxon>OSLEUM clade</taxon>
        <taxon>Lecanoromycetidae</taxon>
        <taxon>Caliciales</taxon>
        <taxon>Physciaceae</taxon>
        <taxon>Heterodermia</taxon>
    </lineage>
</organism>
<dbReference type="InterPro" id="IPR043145">
    <property type="entry name" value="Znf_ZZ_sf"/>
</dbReference>
<dbReference type="PROSITE" id="PS01357">
    <property type="entry name" value="ZF_ZZ_1"/>
    <property type="match status" value="1"/>
</dbReference>
<keyword evidence="7" id="KW-1133">Transmembrane helix</keyword>
<keyword evidence="4" id="KW-0106">Calcium</keyword>
<keyword evidence="7" id="KW-0472">Membrane</keyword>
<dbReference type="EMBL" id="CAJPDS010000004">
    <property type="protein sequence ID" value="CAF9905991.1"/>
    <property type="molecule type" value="Genomic_DNA"/>
</dbReference>
<dbReference type="PROSITE" id="PS50222">
    <property type="entry name" value="EF_HAND_2"/>
    <property type="match status" value="2"/>
</dbReference>
<feature type="compositionally biased region" description="Low complexity" evidence="6">
    <location>
        <begin position="841"/>
        <end position="857"/>
    </location>
</feature>
<dbReference type="InterPro" id="IPR018247">
    <property type="entry name" value="EF_Hand_1_Ca_BS"/>
</dbReference>
<gene>
    <name evidence="10" type="ORF">HETSPECPRED_006017</name>
</gene>
<evidence type="ECO:0000313" key="11">
    <source>
        <dbReference type="Proteomes" id="UP000664521"/>
    </source>
</evidence>
<evidence type="ECO:0000256" key="3">
    <source>
        <dbReference type="ARBA" id="ARBA00022833"/>
    </source>
</evidence>
<feature type="compositionally biased region" description="Basic and acidic residues" evidence="6">
    <location>
        <begin position="194"/>
        <end position="211"/>
    </location>
</feature>
<dbReference type="Proteomes" id="UP000664521">
    <property type="component" value="Unassembled WGS sequence"/>
</dbReference>
<evidence type="ECO:0000256" key="4">
    <source>
        <dbReference type="ARBA" id="ARBA00022837"/>
    </source>
</evidence>
<dbReference type="InterPro" id="IPR000433">
    <property type="entry name" value="Znf_ZZ"/>
</dbReference>
<feature type="domain" description="EF-hand" evidence="9">
    <location>
        <begin position="504"/>
        <end position="539"/>
    </location>
</feature>
<keyword evidence="1" id="KW-0479">Metal-binding</keyword>
<dbReference type="SMART" id="SM00054">
    <property type="entry name" value="EFh"/>
    <property type="match status" value="3"/>
</dbReference>
<dbReference type="SMART" id="SM00291">
    <property type="entry name" value="ZnF_ZZ"/>
    <property type="match status" value="1"/>
</dbReference>
<evidence type="ECO:0000313" key="10">
    <source>
        <dbReference type="EMBL" id="CAF9905991.1"/>
    </source>
</evidence>
<dbReference type="InterPro" id="IPR002048">
    <property type="entry name" value="EF_hand_dom"/>
</dbReference>
<dbReference type="PANTHER" id="PTHR15090">
    <property type="entry name" value="SEQUESTOSOME 1-RELATED"/>
    <property type="match status" value="1"/>
</dbReference>
<evidence type="ECO:0000256" key="1">
    <source>
        <dbReference type="ARBA" id="ARBA00022723"/>
    </source>
</evidence>
<feature type="region of interest" description="Disordered" evidence="6">
    <location>
        <begin position="194"/>
        <end position="257"/>
    </location>
</feature>
<dbReference type="SUPFAM" id="SSF47473">
    <property type="entry name" value="EF-hand"/>
    <property type="match status" value="1"/>
</dbReference>
<accession>A0A8H3ENB3</accession>
<feature type="transmembrane region" description="Helical" evidence="7">
    <location>
        <begin position="12"/>
        <end position="34"/>
    </location>
</feature>
<feature type="compositionally biased region" description="Polar residues" evidence="6">
    <location>
        <begin position="948"/>
        <end position="969"/>
    </location>
</feature>
<feature type="domain" description="ZZ-type" evidence="8">
    <location>
        <begin position="328"/>
        <end position="380"/>
    </location>
</feature>
<dbReference type="OrthoDB" id="2122982at2759"/>
<sequence>MASQPATSGPSLLRYRPAIVAVLAIAAGITGYYLHTSLSVASAPSNSGRLHRSNAVRRNRQLKPIDTHVAKQDDHYPISPTTMKSSFHYGDFVVTSSKRETIELPLVHWDLPSASNIAARHAIRYTEAVQIRQNLEVAFLDAFFGRAMPTGPLVQLSGAVRQSIVESLGFSNDISPVNTLDALDRYCNGELEDHPNRVERREHEREQDLYRQQHQLSHHSEAAEPSSNAAVDRSDPDLDEQRAVSSHGLPETQDSEAIPVDFLTAADNAANLNAPSHDVRSPAETVVERSDFAWRGETEDNSEHKKQTVLGLVYHIAEEQARKEGYVHRGVTCNGCSAIPIRGIRYHCTNCADFDLCELCEAQQIHDRTHLFYKVRIPAPFLGNSRQPQAVWYPGKPRSSEYVLSKEDRALLCQRTGLQMPVLEALWEQFKCLAAVEYPEDPTRYYLAIDRPTFDKCFIPKSTARSPPPNLIYDRMFCFYDTNDDGLIGFQEFVFGISSIGYKKPAERVRQIFNGYDIDNDGFVSRIDFQKMFKALFNLHKELAKDIVTRIDDEVYDEEVAREVINSSQALSSAFSGSIPSGDPSRTNEGKRKNIFGDYVLRKESIETVEPEDNYPDSWPDEQDYGQEVLYHVIEDSINELLDPLFSLREDIGLAAYRAEAERRKYPDQLALLRRAGFWIMLEVLINRFEQEWWVRTGKDLIGIENRSLITYIQGTHIYITFEPSEKYCRKRKRHVAAQWDAVKAAGLVDEAPHPPETLTEARRLARLLERLTNRLKIHSQDQDQNQAEVIETPPGDLSDVKDAIRALCTPPTTPASEREDFIEQTPQTEGQLPLPETAQSDPTSETSSSASVSEDAQYPTSLPDEPSSGTSFDADWPTNPTLPQNLPLRTDAEELSPASMAHLSPTKTLSESGLYEFSEADRPTDPTLPQNLPDRIIPPDESPEAQPETNANDSPILSGLNEPSQNSIAAGLSHDTEPDRIETNSAPVKRPLSPPTPRPSSDLLKYLSLTELLAMRDADRGGPGRISLEEFEEIMNGPKAEDLGFLGAWIEKATF</sequence>
<dbReference type="Pfam" id="PF00569">
    <property type="entry name" value="ZZ"/>
    <property type="match status" value="1"/>
</dbReference>
<evidence type="ECO:0000256" key="7">
    <source>
        <dbReference type="SAM" id="Phobius"/>
    </source>
</evidence>
<dbReference type="PROSITE" id="PS00018">
    <property type="entry name" value="EF_HAND_1"/>
    <property type="match status" value="2"/>
</dbReference>
<evidence type="ECO:0000259" key="8">
    <source>
        <dbReference type="PROSITE" id="PS50135"/>
    </source>
</evidence>